<dbReference type="CDD" id="cd03674">
    <property type="entry name" value="NUDIX_Hydrolase"/>
    <property type="match status" value="1"/>
</dbReference>
<dbReference type="InterPro" id="IPR015797">
    <property type="entry name" value="NUDIX_hydrolase-like_dom_sf"/>
</dbReference>
<dbReference type="Pfam" id="PF00293">
    <property type="entry name" value="NUDIX"/>
    <property type="match status" value="1"/>
</dbReference>
<dbReference type="RefSeq" id="WP_087483234.1">
    <property type="nucleotide sequence ID" value="NZ_FXXB01000003.1"/>
</dbReference>
<name>A0A921SWN5_9MICO</name>
<organism evidence="3 4">
    <name type="scientific">Brachybacterium massiliense</name>
    <dbReference type="NCBI Taxonomy" id="1755098"/>
    <lineage>
        <taxon>Bacteria</taxon>
        <taxon>Bacillati</taxon>
        <taxon>Actinomycetota</taxon>
        <taxon>Actinomycetes</taxon>
        <taxon>Micrococcales</taxon>
        <taxon>Dermabacteraceae</taxon>
        <taxon>Brachybacterium</taxon>
    </lineage>
</organism>
<reference evidence="3" key="1">
    <citation type="journal article" date="2021" name="PeerJ">
        <title>Extensive microbial diversity within the chicken gut microbiome revealed by metagenomics and culture.</title>
        <authorList>
            <person name="Gilroy R."/>
            <person name="Ravi A."/>
            <person name="Getino M."/>
            <person name="Pursley I."/>
            <person name="Horton D.L."/>
            <person name="Alikhan N.F."/>
            <person name="Baker D."/>
            <person name="Gharbi K."/>
            <person name="Hall N."/>
            <person name="Watson M."/>
            <person name="Adriaenssens E.M."/>
            <person name="Foster-Nyarko E."/>
            <person name="Jarju S."/>
            <person name="Secka A."/>
            <person name="Antonio M."/>
            <person name="Oren A."/>
            <person name="Chaudhuri R.R."/>
            <person name="La Ragione R."/>
            <person name="Hildebrand F."/>
            <person name="Pallen M.J."/>
        </authorList>
    </citation>
    <scope>NUCLEOTIDE SEQUENCE</scope>
    <source>
        <strain evidence="3">ChiGjej5B5-22894</strain>
    </source>
</reference>
<gene>
    <name evidence="3" type="ORF">K8V81_04430</name>
</gene>
<evidence type="ECO:0000256" key="1">
    <source>
        <dbReference type="ARBA" id="ARBA00022801"/>
    </source>
</evidence>
<dbReference type="InterPro" id="IPR000086">
    <property type="entry name" value="NUDIX_hydrolase_dom"/>
</dbReference>
<comment type="caution">
    <text evidence="3">The sequence shown here is derived from an EMBL/GenBank/DDBJ whole genome shotgun (WGS) entry which is preliminary data.</text>
</comment>
<evidence type="ECO:0000313" key="4">
    <source>
        <dbReference type="Proteomes" id="UP000742460"/>
    </source>
</evidence>
<keyword evidence="1" id="KW-0378">Hydrolase</keyword>
<sequence length="225" mass="24242">MTADRSERVPAQVHEHAHAQVHEQVAEALAELALAGSAVSAPQLVEQYRHLLRTTPRGLLREGGPRHLTASAIVVDADGDHVALLWHRKGRFWVQPGGHLEEGETSLERAARREVAEEIGLEELERIGPGPAVLHQHALDAAFGACAEHWDVQYLFRAAAPASQLPLTASEESPEVRWVPWPRTGEGTARDASALPEGTVADLAATLEALAPYLARWSGSSPASS</sequence>
<accession>A0A921SWN5</accession>
<proteinExistence type="predicted"/>
<feature type="domain" description="Nudix hydrolase" evidence="2">
    <location>
        <begin position="65"/>
        <end position="208"/>
    </location>
</feature>
<dbReference type="GO" id="GO:0016787">
    <property type="term" value="F:hydrolase activity"/>
    <property type="evidence" value="ECO:0007669"/>
    <property type="project" value="UniProtKB-KW"/>
</dbReference>
<dbReference type="PANTHER" id="PTHR43736">
    <property type="entry name" value="ADP-RIBOSE PYROPHOSPHATASE"/>
    <property type="match status" value="1"/>
</dbReference>
<dbReference type="PRINTS" id="PR00502">
    <property type="entry name" value="NUDIXFAMILY"/>
</dbReference>
<dbReference type="InterPro" id="IPR020476">
    <property type="entry name" value="Nudix_hydrolase"/>
</dbReference>
<evidence type="ECO:0000259" key="2">
    <source>
        <dbReference type="PROSITE" id="PS51462"/>
    </source>
</evidence>
<evidence type="ECO:0000313" key="3">
    <source>
        <dbReference type="EMBL" id="HJG90953.1"/>
    </source>
</evidence>
<reference evidence="3" key="2">
    <citation type="submission" date="2021-09" db="EMBL/GenBank/DDBJ databases">
        <authorList>
            <person name="Gilroy R."/>
        </authorList>
    </citation>
    <scope>NUCLEOTIDE SEQUENCE</scope>
    <source>
        <strain evidence="3">ChiGjej5B5-22894</strain>
    </source>
</reference>
<dbReference type="SUPFAM" id="SSF55811">
    <property type="entry name" value="Nudix"/>
    <property type="match status" value="1"/>
</dbReference>
<dbReference type="PANTHER" id="PTHR43736:SF2">
    <property type="entry name" value="MUTT_NUDIX FAMILY PROTEIN"/>
    <property type="match status" value="1"/>
</dbReference>
<dbReference type="Proteomes" id="UP000742460">
    <property type="component" value="Unassembled WGS sequence"/>
</dbReference>
<dbReference type="EMBL" id="DYUE01000113">
    <property type="protein sequence ID" value="HJG90953.1"/>
    <property type="molecule type" value="Genomic_DNA"/>
</dbReference>
<dbReference type="Gene3D" id="3.90.79.10">
    <property type="entry name" value="Nucleoside Triphosphate Pyrophosphohydrolase"/>
    <property type="match status" value="1"/>
</dbReference>
<dbReference type="PROSITE" id="PS51462">
    <property type="entry name" value="NUDIX"/>
    <property type="match status" value="1"/>
</dbReference>
<dbReference type="AlphaFoldDB" id="A0A921SWN5"/>
<protein>
    <submittedName>
        <fullName evidence="3">NUDIX domain-containing protein</fullName>
    </submittedName>
</protein>
<dbReference type="OrthoDB" id="129709at2"/>